<dbReference type="EMBL" id="CM039431">
    <property type="protein sequence ID" value="KAI4334690.1"/>
    <property type="molecule type" value="Genomic_DNA"/>
</dbReference>
<accession>A0ACB9NE37</accession>
<dbReference type="Proteomes" id="UP000828941">
    <property type="component" value="Chromosome 6"/>
</dbReference>
<evidence type="ECO:0000313" key="2">
    <source>
        <dbReference type="Proteomes" id="UP000828941"/>
    </source>
</evidence>
<keyword evidence="2" id="KW-1185">Reference proteome</keyword>
<evidence type="ECO:0000313" key="1">
    <source>
        <dbReference type="EMBL" id="KAI4334690.1"/>
    </source>
</evidence>
<proteinExistence type="predicted"/>
<sequence length="407" mass="47608">MALRQMLDQHNVYATMYRIARDRLHNSETEDIRLKLISERTTYGRIYNLPTTTKVAALIVRDIDNDDSRDIIIEKQSGSRRYIDQLYFDAMAICGTVGYPDIFLTFTCNPKWLEVKRLLDLVRLKPEDRSDIISRIFKIKLIHLMSDLKTNQVFGKIIANVYTIEFQKRGLPHAHIVIFLQASDKFLAPNDIDKIISAEIPNPTKDKELYDLVKNHMIHSPCGRLNLHAPCMKTHWCSKGFPKKFQETTSINNDRFPVYRSRSTGIFIEKNNVIFDNRHVVPYNATLLKRYQAHINVEWCNQGASIKYLFKYINKGYDRVTTNLHTSLENQHDGIKSYLNCRYVSPCEGCWRIFGFSIHLRYPVVERLYFHLPGQHNVIFYDDDTITNVLAKLTIKDSMFIAWMEAN</sequence>
<name>A0ACB9NE37_BAUVA</name>
<comment type="caution">
    <text evidence="1">The sequence shown here is derived from an EMBL/GenBank/DDBJ whole genome shotgun (WGS) entry which is preliminary data.</text>
</comment>
<reference evidence="1 2" key="1">
    <citation type="journal article" date="2022" name="DNA Res.">
        <title>Chromosomal-level genome assembly of the orchid tree Bauhinia variegata (Leguminosae; Cercidoideae) supports the allotetraploid origin hypothesis of Bauhinia.</title>
        <authorList>
            <person name="Zhong Y."/>
            <person name="Chen Y."/>
            <person name="Zheng D."/>
            <person name="Pang J."/>
            <person name="Liu Y."/>
            <person name="Luo S."/>
            <person name="Meng S."/>
            <person name="Qian L."/>
            <person name="Wei D."/>
            <person name="Dai S."/>
            <person name="Zhou R."/>
        </authorList>
    </citation>
    <scope>NUCLEOTIDE SEQUENCE [LARGE SCALE GENOMIC DNA]</scope>
    <source>
        <strain evidence="1">BV-YZ2020</strain>
    </source>
</reference>
<protein>
    <submittedName>
        <fullName evidence="1">Uncharacterized protein</fullName>
    </submittedName>
</protein>
<gene>
    <name evidence="1" type="ORF">L6164_013405</name>
</gene>
<organism evidence="1 2">
    <name type="scientific">Bauhinia variegata</name>
    <name type="common">Purple orchid tree</name>
    <name type="synonym">Phanera variegata</name>
    <dbReference type="NCBI Taxonomy" id="167791"/>
    <lineage>
        <taxon>Eukaryota</taxon>
        <taxon>Viridiplantae</taxon>
        <taxon>Streptophyta</taxon>
        <taxon>Embryophyta</taxon>
        <taxon>Tracheophyta</taxon>
        <taxon>Spermatophyta</taxon>
        <taxon>Magnoliopsida</taxon>
        <taxon>eudicotyledons</taxon>
        <taxon>Gunneridae</taxon>
        <taxon>Pentapetalae</taxon>
        <taxon>rosids</taxon>
        <taxon>fabids</taxon>
        <taxon>Fabales</taxon>
        <taxon>Fabaceae</taxon>
        <taxon>Cercidoideae</taxon>
        <taxon>Cercideae</taxon>
        <taxon>Bauhiniinae</taxon>
        <taxon>Bauhinia</taxon>
    </lineage>
</organism>